<evidence type="ECO:0000313" key="3">
    <source>
        <dbReference type="Proteomes" id="UP000747542"/>
    </source>
</evidence>
<accession>A0A8J5MP91</accession>
<feature type="region of interest" description="Disordered" evidence="1">
    <location>
        <begin position="1"/>
        <end position="26"/>
    </location>
</feature>
<name>A0A8J5MP91_HOMAM</name>
<dbReference type="AlphaFoldDB" id="A0A8J5MP91"/>
<organism evidence="2 3">
    <name type="scientific">Homarus americanus</name>
    <name type="common">American lobster</name>
    <dbReference type="NCBI Taxonomy" id="6706"/>
    <lineage>
        <taxon>Eukaryota</taxon>
        <taxon>Metazoa</taxon>
        <taxon>Ecdysozoa</taxon>
        <taxon>Arthropoda</taxon>
        <taxon>Crustacea</taxon>
        <taxon>Multicrustacea</taxon>
        <taxon>Malacostraca</taxon>
        <taxon>Eumalacostraca</taxon>
        <taxon>Eucarida</taxon>
        <taxon>Decapoda</taxon>
        <taxon>Pleocyemata</taxon>
        <taxon>Astacidea</taxon>
        <taxon>Nephropoidea</taxon>
        <taxon>Nephropidae</taxon>
        <taxon>Homarus</taxon>
    </lineage>
</organism>
<gene>
    <name evidence="2" type="ORF">Hamer_G011459</name>
</gene>
<feature type="region of interest" description="Disordered" evidence="1">
    <location>
        <begin position="48"/>
        <end position="100"/>
    </location>
</feature>
<dbReference type="Proteomes" id="UP000747542">
    <property type="component" value="Unassembled WGS sequence"/>
</dbReference>
<keyword evidence="3" id="KW-1185">Reference proteome</keyword>
<dbReference type="EMBL" id="JAHLQT010034478">
    <property type="protein sequence ID" value="KAG7158783.1"/>
    <property type="molecule type" value="Genomic_DNA"/>
</dbReference>
<protein>
    <submittedName>
        <fullName evidence="2">Uncharacterized protein</fullName>
    </submittedName>
</protein>
<reference evidence="2" key="1">
    <citation type="journal article" date="2021" name="Sci. Adv.">
        <title>The American lobster genome reveals insights on longevity, neural, and immune adaptations.</title>
        <authorList>
            <person name="Polinski J.M."/>
            <person name="Zimin A.V."/>
            <person name="Clark K.F."/>
            <person name="Kohn A.B."/>
            <person name="Sadowski N."/>
            <person name="Timp W."/>
            <person name="Ptitsyn A."/>
            <person name="Khanna P."/>
            <person name="Romanova D.Y."/>
            <person name="Williams P."/>
            <person name="Greenwood S.J."/>
            <person name="Moroz L.L."/>
            <person name="Walt D.R."/>
            <person name="Bodnar A.G."/>
        </authorList>
    </citation>
    <scope>NUCLEOTIDE SEQUENCE</scope>
    <source>
        <strain evidence="2">GMGI-L3</strain>
    </source>
</reference>
<sequence>MYKEPPLPHTGHGDHGGYGSHSNVQPVTTVAKAGPASGFVPMYVPASSSKSPTLFSPSLSLVPPPRPPTPTLVAAPSYTPSSTSSSQPLGLLVAGGTPKGTHTFESFGDFAKFI</sequence>
<feature type="compositionally biased region" description="Low complexity" evidence="1">
    <location>
        <begin position="48"/>
        <end position="61"/>
    </location>
</feature>
<evidence type="ECO:0000256" key="1">
    <source>
        <dbReference type="SAM" id="MobiDB-lite"/>
    </source>
</evidence>
<evidence type="ECO:0000313" key="2">
    <source>
        <dbReference type="EMBL" id="KAG7158783.1"/>
    </source>
</evidence>
<feature type="compositionally biased region" description="Low complexity" evidence="1">
    <location>
        <begin position="71"/>
        <end position="86"/>
    </location>
</feature>
<comment type="caution">
    <text evidence="2">The sequence shown here is derived from an EMBL/GenBank/DDBJ whole genome shotgun (WGS) entry which is preliminary data.</text>
</comment>
<proteinExistence type="predicted"/>